<accession>A0A9X2YRB1</accession>
<feature type="transmembrane region" description="Helical" evidence="1">
    <location>
        <begin position="70"/>
        <end position="90"/>
    </location>
</feature>
<dbReference type="AlphaFoldDB" id="A0A9X2YRB1"/>
<name>A0A9X2YRB1_9MYCO</name>
<evidence type="ECO:0000256" key="1">
    <source>
        <dbReference type="SAM" id="Phobius"/>
    </source>
</evidence>
<keyword evidence="1" id="KW-1133">Transmembrane helix</keyword>
<reference evidence="2" key="2">
    <citation type="journal article" date="2022" name="BMC Genomics">
        <title>Comparative genome analysis of mycobacteria focusing on tRNA and non-coding RNA.</title>
        <authorList>
            <person name="Behra P.R.K."/>
            <person name="Pettersson B.M.F."/>
            <person name="Ramesh M."/>
            <person name="Das S."/>
            <person name="Dasgupta S."/>
            <person name="Kirsebom L.A."/>
        </authorList>
    </citation>
    <scope>NUCLEOTIDE SEQUENCE</scope>
    <source>
        <strain evidence="2">DSM 44615</strain>
    </source>
</reference>
<keyword evidence="1" id="KW-0472">Membrane</keyword>
<dbReference type="EMBL" id="JACKSJ010000151">
    <property type="protein sequence ID" value="MCV7171951.1"/>
    <property type="molecule type" value="Genomic_DNA"/>
</dbReference>
<gene>
    <name evidence="2" type="ORF">H7I41_18710</name>
</gene>
<feature type="non-terminal residue" evidence="2">
    <location>
        <position position="102"/>
    </location>
</feature>
<protein>
    <submittedName>
        <fullName evidence="2">Uncharacterized protein</fullName>
    </submittedName>
</protein>
<comment type="caution">
    <text evidence="2">The sequence shown here is derived from an EMBL/GenBank/DDBJ whole genome shotgun (WGS) entry which is preliminary data.</text>
</comment>
<keyword evidence="3" id="KW-1185">Reference proteome</keyword>
<organism evidence="2 3">
    <name type="scientific">[Mycobacterium] manitobense</name>
    <dbReference type="NCBI Taxonomy" id="190147"/>
    <lineage>
        <taxon>Bacteria</taxon>
        <taxon>Bacillati</taxon>
        <taxon>Actinomycetota</taxon>
        <taxon>Actinomycetes</taxon>
        <taxon>Mycobacteriales</taxon>
        <taxon>Mycobacteriaceae</taxon>
        <taxon>Mycolicibacterium</taxon>
    </lineage>
</organism>
<evidence type="ECO:0000313" key="2">
    <source>
        <dbReference type="EMBL" id="MCV7171951.1"/>
    </source>
</evidence>
<evidence type="ECO:0000313" key="3">
    <source>
        <dbReference type="Proteomes" id="UP001140293"/>
    </source>
</evidence>
<sequence length="102" mass="10366">MSTYDPNTRTESWWNPPTRPAGVYRFEPAAATAAQPTPALAAPPPYAWSAESVAVEYPTPPRASRSLRPAALIAAAGGAAAVAATLALVFGTPHTAAAAPAP</sequence>
<reference evidence="2" key="1">
    <citation type="submission" date="2020-07" db="EMBL/GenBank/DDBJ databases">
        <authorList>
            <person name="Pettersson B.M.F."/>
            <person name="Behra P.R.K."/>
            <person name="Ramesh M."/>
            <person name="Das S."/>
            <person name="Dasgupta S."/>
            <person name="Kirsebom L.A."/>
        </authorList>
    </citation>
    <scope>NUCLEOTIDE SEQUENCE</scope>
    <source>
        <strain evidence="2">DSM 44615</strain>
    </source>
</reference>
<dbReference type="Proteomes" id="UP001140293">
    <property type="component" value="Unassembled WGS sequence"/>
</dbReference>
<proteinExistence type="predicted"/>
<keyword evidence="1" id="KW-0812">Transmembrane</keyword>